<dbReference type="OrthoDB" id="6102375at2759"/>
<dbReference type="EMBL" id="KB097519">
    <property type="protein sequence ID" value="ESN95504.1"/>
    <property type="molecule type" value="Genomic_DNA"/>
</dbReference>
<protein>
    <recommendedName>
        <fullName evidence="4">Apple domain-containing protein</fullName>
    </recommendedName>
</protein>
<dbReference type="PANTHER" id="PTHR45713:SF6">
    <property type="entry name" value="F5_8 TYPE C DOMAIN-CONTAINING PROTEIN"/>
    <property type="match status" value="1"/>
</dbReference>
<reference evidence="1 3" key="2">
    <citation type="journal article" date="2013" name="Nature">
        <title>Insights into bilaterian evolution from three spiralian genomes.</title>
        <authorList>
            <person name="Simakov O."/>
            <person name="Marletaz F."/>
            <person name="Cho S.J."/>
            <person name="Edsinger-Gonzales E."/>
            <person name="Havlak P."/>
            <person name="Hellsten U."/>
            <person name="Kuo D.H."/>
            <person name="Larsson T."/>
            <person name="Lv J."/>
            <person name="Arendt D."/>
            <person name="Savage R."/>
            <person name="Osoegawa K."/>
            <person name="de Jong P."/>
            <person name="Grimwood J."/>
            <person name="Chapman J.A."/>
            <person name="Shapiro H."/>
            <person name="Aerts A."/>
            <person name="Otillar R.P."/>
            <person name="Terry A.Y."/>
            <person name="Boore J.L."/>
            <person name="Grigoriev I.V."/>
            <person name="Lindberg D.R."/>
            <person name="Seaver E.C."/>
            <person name="Weisblat D.A."/>
            <person name="Putnam N.H."/>
            <person name="Rokhsar D.S."/>
        </authorList>
    </citation>
    <scope>NUCLEOTIDE SEQUENCE</scope>
</reference>
<dbReference type="InterPro" id="IPR051941">
    <property type="entry name" value="BG_Antigen-Binding_Lectin"/>
</dbReference>
<dbReference type="SUPFAM" id="SSF49785">
    <property type="entry name" value="Galactose-binding domain-like"/>
    <property type="match status" value="2"/>
</dbReference>
<organism evidence="2 3">
    <name type="scientific">Helobdella robusta</name>
    <name type="common">Californian leech</name>
    <dbReference type="NCBI Taxonomy" id="6412"/>
    <lineage>
        <taxon>Eukaryota</taxon>
        <taxon>Metazoa</taxon>
        <taxon>Spiralia</taxon>
        <taxon>Lophotrochozoa</taxon>
        <taxon>Annelida</taxon>
        <taxon>Clitellata</taxon>
        <taxon>Hirudinea</taxon>
        <taxon>Rhynchobdellida</taxon>
        <taxon>Glossiphoniidae</taxon>
        <taxon>Helobdella</taxon>
    </lineage>
</organism>
<dbReference type="GeneID" id="20207219"/>
<dbReference type="InParanoid" id="T1FEH0"/>
<dbReference type="EMBL" id="AMQM01006802">
    <property type="status" value="NOT_ANNOTATED_CDS"/>
    <property type="molecule type" value="Genomic_DNA"/>
</dbReference>
<reference evidence="3" key="1">
    <citation type="submission" date="2012-12" db="EMBL/GenBank/DDBJ databases">
        <authorList>
            <person name="Hellsten U."/>
            <person name="Grimwood J."/>
            <person name="Chapman J.A."/>
            <person name="Shapiro H."/>
            <person name="Aerts A."/>
            <person name="Otillar R.P."/>
            <person name="Terry A.Y."/>
            <person name="Boore J.L."/>
            <person name="Simakov O."/>
            <person name="Marletaz F."/>
            <person name="Cho S.-J."/>
            <person name="Edsinger-Gonzales E."/>
            <person name="Havlak P."/>
            <person name="Kuo D.-H."/>
            <person name="Larsson T."/>
            <person name="Lv J."/>
            <person name="Arendt D."/>
            <person name="Savage R."/>
            <person name="Osoegawa K."/>
            <person name="de Jong P."/>
            <person name="Lindberg D.R."/>
            <person name="Seaver E.C."/>
            <person name="Weisblat D.A."/>
            <person name="Putnam N.H."/>
            <person name="Grigoriev I.V."/>
            <person name="Rokhsar D.S."/>
        </authorList>
    </citation>
    <scope>NUCLEOTIDE SEQUENCE</scope>
</reference>
<gene>
    <name evidence="2" type="primary">20207219</name>
    <name evidence="1" type="ORF">HELRODRAFT_179278</name>
</gene>
<dbReference type="KEGG" id="hro:HELRODRAFT_179278"/>
<dbReference type="InterPro" id="IPR008979">
    <property type="entry name" value="Galactose-bd-like_sf"/>
</dbReference>
<name>T1FEH0_HELRO</name>
<keyword evidence="3" id="KW-1185">Reference proteome</keyword>
<dbReference type="Proteomes" id="UP000015101">
    <property type="component" value="Unassembled WGS sequence"/>
</dbReference>
<dbReference type="Gene3D" id="2.60.120.260">
    <property type="entry name" value="Galactose-binding domain-like"/>
    <property type="match status" value="2"/>
</dbReference>
<dbReference type="PANTHER" id="PTHR45713">
    <property type="entry name" value="FTP DOMAIN-CONTAINING PROTEIN"/>
    <property type="match status" value="1"/>
</dbReference>
<reference evidence="2" key="3">
    <citation type="submission" date="2015-06" db="UniProtKB">
        <authorList>
            <consortium name="EnsemblMetazoa"/>
        </authorList>
    </citation>
    <scope>IDENTIFICATION</scope>
</reference>
<evidence type="ECO:0000313" key="1">
    <source>
        <dbReference type="EMBL" id="ESN95504.1"/>
    </source>
</evidence>
<evidence type="ECO:0008006" key="4">
    <source>
        <dbReference type="Google" id="ProtNLM"/>
    </source>
</evidence>
<dbReference type="EnsemblMetazoa" id="HelroT179278">
    <property type="protein sequence ID" value="HelroP179278"/>
    <property type="gene ID" value="HelroG179278"/>
</dbReference>
<dbReference type="CTD" id="20207219"/>
<proteinExistence type="predicted"/>
<sequence length="383" mass="43698">MVKESSFMDSRTGYLAVDGMFDSPFCYISLLPYYQWIQIDLLWSYRLNFVQVIGKLEPNVFNVGLKNVRMVTIASCNNLTSQLNSVNVTFQCPNDSSRYVTVDQSNLSTDKMNICEVVVVGLYDEPTLERKNLLLQKNATMSSTKYDNNNLINQKFVFVAGLAVDGVRDTYLSHGHCVHSTEGGYGANWIQVDMGSEYLIDYIAFVSRNTDVDYVAQRVRNFIIGLTAYNVSEVAPVRGQYSLCNTYPGDVPVSARVTLQCNANLPAYRYIIAQQAYGITDGYFSFCELEAYEPQNTKQKNWNSRINFKLSGYEFMEFSAPRPSCCISQCMQLGESECDSFNFNQQFNICQLNKHRNSFVIGNLMFNKSWTFWNATYQHIGNR</sequence>
<dbReference type="RefSeq" id="XP_009026374.1">
    <property type="nucleotide sequence ID" value="XM_009028126.1"/>
</dbReference>
<evidence type="ECO:0000313" key="2">
    <source>
        <dbReference type="EnsemblMetazoa" id="HelroP179278"/>
    </source>
</evidence>
<dbReference type="AlphaFoldDB" id="T1FEH0"/>
<dbReference type="HOGENOM" id="CLU_038742_0_0_1"/>
<accession>T1FEH0</accession>
<evidence type="ECO:0000313" key="3">
    <source>
        <dbReference type="Proteomes" id="UP000015101"/>
    </source>
</evidence>